<dbReference type="EMBL" id="LKEB01000025">
    <property type="protein sequence ID" value="ROW11871.1"/>
    <property type="molecule type" value="Genomic_DNA"/>
</dbReference>
<keyword evidence="2" id="KW-1185">Reference proteome</keyword>
<organism evidence="1 2">
    <name type="scientific">Cytospora leucostoma</name>
    <dbReference type="NCBI Taxonomy" id="1230097"/>
    <lineage>
        <taxon>Eukaryota</taxon>
        <taxon>Fungi</taxon>
        <taxon>Dikarya</taxon>
        <taxon>Ascomycota</taxon>
        <taxon>Pezizomycotina</taxon>
        <taxon>Sordariomycetes</taxon>
        <taxon>Sordariomycetidae</taxon>
        <taxon>Diaporthales</taxon>
        <taxon>Cytosporaceae</taxon>
        <taxon>Cytospora</taxon>
    </lineage>
</organism>
<comment type="caution">
    <text evidence="1">The sequence shown here is derived from an EMBL/GenBank/DDBJ whole genome shotgun (WGS) entry which is preliminary data.</text>
</comment>
<proteinExistence type="predicted"/>
<evidence type="ECO:0000313" key="2">
    <source>
        <dbReference type="Proteomes" id="UP000285146"/>
    </source>
</evidence>
<dbReference type="InParanoid" id="A0A423X780"/>
<dbReference type="OrthoDB" id="5304511at2759"/>
<evidence type="ECO:0000313" key="1">
    <source>
        <dbReference type="EMBL" id="ROW11871.1"/>
    </source>
</evidence>
<accession>A0A423X780</accession>
<gene>
    <name evidence="1" type="ORF">VPNG_05024</name>
</gene>
<name>A0A423X780_9PEZI</name>
<protein>
    <submittedName>
        <fullName evidence="1">Uncharacterized protein</fullName>
    </submittedName>
</protein>
<dbReference type="STRING" id="1230097.A0A423X780"/>
<sequence length="525" mass="60858">MAEFELLPIEIMNIVLKDLDSPEDLASTIRSSPCALAALQDDRCNILAQVIINNLSLYMLKEVICIRYCPTFEFSDNYDSWNVYSPFWVLSYGSWAQKVADFEDEYSNIHPYHYNVVGCFPYDLPSVLTVYRMRAAVNSLIADYVAHVNAMSTPDGPGPTFHPPDKSNLASLTRQESDRLLAAFFRYEIMCRFTGRPYLQQFASQDAESMLRHWETSFEYHKAWAMEEICHVHDYVCSRYHMAFREIDHDITTWIEHNKEIIAQSSHLPPHLRPITSVARQLVEDGGPRYLFSRALYEHGQPQGTAGRLDMYVYIMNLARLGLGVLRHFLTLDRLGRRQFILETFEVLPSQSPYDELWEPVEAIEPSANFLQDERRRRLQKRAIQTAGYDKWRSARFSGGSIAWDAQLGRLGRDGIPILLDPHAVDSQALRKLGWAFWELERLKQLGIVTEQSTESNIVFRTDLQVQPIEFGRDPLPPDLSVLDQELVVELWEKDFKPQFGTMPCPPKEFEERYQQIEPILQYTI</sequence>
<dbReference type="Proteomes" id="UP000285146">
    <property type="component" value="Unassembled WGS sequence"/>
</dbReference>
<reference evidence="1 2" key="1">
    <citation type="submission" date="2015-09" db="EMBL/GenBank/DDBJ databases">
        <title>Host preference determinants of Valsa canker pathogens revealed by comparative genomics.</title>
        <authorList>
            <person name="Yin Z."/>
            <person name="Huang L."/>
        </authorList>
    </citation>
    <scope>NUCLEOTIDE SEQUENCE [LARGE SCALE GENOMIC DNA]</scope>
    <source>
        <strain evidence="1 2">SXYLt</strain>
    </source>
</reference>
<dbReference type="AlphaFoldDB" id="A0A423X780"/>